<dbReference type="RefSeq" id="WP_001158038.1">
    <property type="nucleotide sequence ID" value="NZ_CP056697.1"/>
</dbReference>
<evidence type="ECO:0000313" key="1">
    <source>
        <dbReference type="EMBL" id="MBA7900998.1"/>
    </source>
</evidence>
<sequence>MQERIVFTPGMDEPFSFMATVGGVNIQATLPYNIYAQRYYLKLQNENGDIISFVPVVPSPDNFDINLALPLAPGKIVYRASSNQFEIS</sequence>
<protein>
    <submittedName>
        <fullName evidence="1">Uncharacterized protein</fullName>
    </submittedName>
</protein>
<dbReference type="Proteomes" id="UP000518474">
    <property type="component" value="Unassembled WGS sequence"/>
</dbReference>
<reference evidence="1 2" key="1">
    <citation type="submission" date="2020-06" db="EMBL/GenBank/DDBJ databases">
        <title>REHAB project genomes.</title>
        <authorList>
            <person name="Shaw L.P."/>
        </authorList>
    </citation>
    <scope>NUCLEOTIDE SEQUENCE [LARGE SCALE GENOMIC DNA]</scope>
    <source>
        <strain evidence="1 2">RHBSTW-00604</strain>
    </source>
</reference>
<proteinExistence type="predicted"/>
<comment type="caution">
    <text evidence="1">The sequence shown here is derived from an EMBL/GenBank/DDBJ whole genome shotgun (WGS) entry which is preliminary data.</text>
</comment>
<dbReference type="EMBL" id="JABXPT010000023">
    <property type="protein sequence ID" value="MBA7900998.1"/>
    <property type="molecule type" value="Genomic_DNA"/>
</dbReference>
<name>A0A7W3AP75_9ESCH</name>
<accession>A0A7W3AP75</accession>
<gene>
    <name evidence="1" type="ORF">HV245_23150</name>
</gene>
<evidence type="ECO:0000313" key="2">
    <source>
        <dbReference type="Proteomes" id="UP000518474"/>
    </source>
</evidence>
<dbReference type="AlphaFoldDB" id="A0A7W3AP75"/>
<organism evidence="1 2">
    <name type="scientific">Escherichia marmotae</name>
    <dbReference type="NCBI Taxonomy" id="1499973"/>
    <lineage>
        <taxon>Bacteria</taxon>
        <taxon>Pseudomonadati</taxon>
        <taxon>Pseudomonadota</taxon>
        <taxon>Gammaproteobacteria</taxon>
        <taxon>Enterobacterales</taxon>
        <taxon>Enterobacteriaceae</taxon>
        <taxon>Escherichia</taxon>
    </lineage>
</organism>